<dbReference type="eggNOG" id="COG0546">
    <property type="taxonomic scope" value="Bacteria"/>
</dbReference>
<dbReference type="Pfam" id="PF13419">
    <property type="entry name" value="HAD_2"/>
    <property type="match status" value="1"/>
</dbReference>
<comment type="cofactor">
    <cofactor evidence="11">
        <name>chloride</name>
        <dbReference type="ChEBI" id="CHEBI:17996"/>
    </cofactor>
</comment>
<dbReference type="HAMAP" id="MF_00495">
    <property type="entry name" value="GPH_hydrolase_bact"/>
    <property type="match status" value="1"/>
</dbReference>
<evidence type="ECO:0000256" key="3">
    <source>
        <dbReference type="ARBA" id="ARBA00004818"/>
    </source>
</evidence>
<feature type="active site" description="Nucleophile" evidence="11">
    <location>
        <position position="23"/>
    </location>
</feature>
<evidence type="ECO:0000256" key="1">
    <source>
        <dbReference type="ARBA" id="ARBA00000830"/>
    </source>
</evidence>
<keyword evidence="10 11" id="KW-0119">Carbohydrate metabolism</keyword>
<evidence type="ECO:0000256" key="4">
    <source>
        <dbReference type="ARBA" id="ARBA00006171"/>
    </source>
</evidence>
<accession>A0A097R769</accession>
<dbReference type="InterPro" id="IPR041492">
    <property type="entry name" value="HAD_2"/>
</dbReference>
<evidence type="ECO:0000256" key="7">
    <source>
        <dbReference type="ARBA" id="ARBA00022801"/>
    </source>
</evidence>
<dbReference type="PANTHER" id="PTHR43434">
    <property type="entry name" value="PHOSPHOGLYCOLATE PHOSPHATASE"/>
    <property type="match status" value="1"/>
</dbReference>
<comment type="pathway">
    <text evidence="3 11">Organic acid metabolism; glycolate biosynthesis; glycolate from 2-phosphoglycolate: step 1/1.</text>
</comment>
<dbReference type="NCBIfam" id="NF009697">
    <property type="entry name" value="PRK13222.1-4"/>
    <property type="match status" value="1"/>
</dbReference>
<keyword evidence="9 11" id="KW-0868">Chloride</keyword>
<dbReference type="NCBIfam" id="NF009695">
    <property type="entry name" value="PRK13222.1-2"/>
    <property type="match status" value="1"/>
</dbReference>
<keyword evidence="6 11" id="KW-0479">Metal-binding</keyword>
<comment type="cofactor">
    <cofactor evidence="2 11">
        <name>Mg(2+)</name>
        <dbReference type="ChEBI" id="CHEBI:18420"/>
    </cofactor>
</comment>
<dbReference type="InterPro" id="IPR036412">
    <property type="entry name" value="HAD-like_sf"/>
</dbReference>
<evidence type="ECO:0000256" key="6">
    <source>
        <dbReference type="ARBA" id="ARBA00022723"/>
    </source>
</evidence>
<dbReference type="NCBIfam" id="TIGR01549">
    <property type="entry name" value="HAD-SF-IA-v1"/>
    <property type="match status" value="1"/>
</dbReference>
<dbReference type="FunFam" id="3.40.50.1000:FF:000022">
    <property type="entry name" value="Phosphoglycolate phosphatase"/>
    <property type="match status" value="1"/>
</dbReference>
<dbReference type="EC" id="3.1.3.18" evidence="5 11"/>
<dbReference type="HOGENOM" id="CLU_045011_19_1_6"/>
<dbReference type="CDD" id="cd16417">
    <property type="entry name" value="HAD_PGPase"/>
    <property type="match status" value="1"/>
</dbReference>
<dbReference type="InterPro" id="IPR023198">
    <property type="entry name" value="PGP-like_dom2"/>
</dbReference>
<keyword evidence="7 11" id="KW-0378">Hydrolase</keyword>
<evidence type="ECO:0000313" key="13">
    <source>
        <dbReference type="Proteomes" id="UP000029986"/>
    </source>
</evidence>
<dbReference type="InterPro" id="IPR023214">
    <property type="entry name" value="HAD_sf"/>
</dbReference>
<dbReference type="InterPro" id="IPR037512">
    <property type="entry name" value="PGPase_prok"/>
</dbReference>
<dbReference type="InterPro" id="IPR006439">
    <property type="entry name" value="HAD-SF_hydro_IA"/>
</dbReference>
<dbReference type="PANTHER" id="PTHR43434:SF1">
    <property type="entry name" value="PHOSPHOGLYCOLATE PHOSPHATASE"/>
    <property type="match status" value="1"/>
</dbReference>
<gene>
    <name evidence="12" type="ORF">AT03_20545</name>
</gene>
<dbReference type="PRINTS" id="PR00413">
    <property type="entry name" value="HADHALOGNASE"/>
</dbReference>
<dbReference type="GO" id="GO:0006281">
    <property type="term" value="P:DNA repair"/>
    <property type="evidence" value="ECO:0007669"/>
    <property type="project" value="TreeGrafter"/>
</dbReference>
<dbReference type="NCBIfam" id="TIGR01509">
    <property type="entry name" value="HAD-SF-IA-v3"/>
    <property type="match status" value="1"/>
</dbReference>
<comment type="function">
    <text evidence="11">Specifically catalyzes the dephosphorylation of 2-phosphoglycolate. Is involved in the dissimilation of the intracellular 2-phosphoglycolate formed during the DNA repair of 3'-phosphoglycolate ends, a major class of DNA lesions induced by oxidative stress.</text>
</comment>
<dbReference type="InterPro" id="IPR050155">
    <property type="entry name" value="HAD-like_hydrolase_sf"/>
</dbReference>
<dbReference type="Gene3D" id="3.40.50.1000">
    <property type="entry name" value="HAD superfamily/HAD-like"/>
    <property type="match status" value="1"/>
</dbReference>
<dbReference type="GO" id="GO:0005975">
    <property type="term" value="P:carbohydrate metabolic process"/>
    <property type="evidence" value="ECO:0007669"/>
    <property type="project" value="InterPro"/>
</dbReference>
<evidence type="ECO:0000256" key="9">
    <source>
        <dbReference type="ARBA" id="ARBA00023214"/>
    </source>
</evidence>
<proteinExistence type="inferred from homology"/>
<dbReference type="RefSeq" id="WP_025799278.1">
    <property type="nucleotide sequence ID" value="NZ_CP009706.1"/>
</dbReference>
<keyword evidence="8 11" id="KW-0460">Magnesium</keyword>
<dbReference type="GO" id="GO:0046872">
    <property type="term" value="F:metal ion binding"/>
    <property type="evidence" value="ECO:0007669"/>
    <property type="project" value="UniProtKB-KW"/>
</dbReference>
<comment type="catalytic activity">
    <reaction evidence="1 11">
        <text>2-phosphoglycolate + H2O = glycolate + phosphate</text>
        <dbReference type="Rhea" id="RHEA:14369"/>
        <dbReference type="ChEBI" id="CHEBI:15377"/>
        <dbReference type="ChEBI" id="CHEBI:29805"/>
        <dbReference type="ChEBI" id="CHEBI:43474"/>
        <dbReference type="ChEBI" id="CHEBI:58033"/>
        <dbReference type="EC" id="3.1.3.18"/>
    </reaction>
</comment>
<comment type="subunit">
    <text evidence="11">Monomer.</text>
</comment>
<evidence type="ECO:0000313" key="12">
    <source>
        <dbReference type="EMBL" id="AIU74556.1"/>
    </source>
</evidence>
<evidence type="ECO:0000256" key="8">
    <source>
        <dbReference type="ARBA" id="ARBA00022842"/>
    </source>
</evidence>
<dbReference type="GO" id="GO:0046295">
    <property type="term" value="P:glycolate biosynthetic process"/>
    <property type="evidence" value="ECO:0007669"/>
    <property type="project" value="UniProtKB-UniRule"/>
</dbReference>
<dbReference type="SFLD" id="SFLDG01135">
    <property type="entry name" value="C1.5.6:_HAD__Beta-PGM__Phospha"/>
    <property type="match status" value="1"/>
</dbReference>
<dbReference type="Gene3D" id="1.10.150.240">
    <property type="entry name" value="Putative phosphatase, domain 2"/>
    <property type="match status" value="1"/>
</dbReference>
<dbReference type="NCBIfam" id="TIGR01449">
    <property type="entry name" value="PGP_bact"/>
    <property type="match status" value="1"/>
</dbReference>
<dbReference type="Proteomes" id="UP000029986">
    <property type="component" value="Chromosome"/>
</dbReference>
<dbReference type="PATRIC" id="fig|1453496.5.peg.4227"/>
<organism evidence="12 13">
    <name type="scientific">Hafnia alvei FB1</name>
    <dbReference type="NCBI Taxonomy" id="1453496"/>
    <lineage>
        <taxon>Bacteria</taxon>
        <taxon>Pseudomonadati</taxon>
        <taxon>Pseudomonadota</taxon>
        <taxon>Gammaproteobacteria</taxon>
        <taxon>Enterobacterales</taxon>
        <taxon>Hafniaceae</taxon>
        <taxon>Hafnia</taxon>
    </lineage>
</organism>
<sequence>MSSSGSTQFITKRFEDIQAIAFDLDGTLVDSASGLAAAMDKAMKELGLPIPGLERVKNWIGNGADMLVNRALVWADQEPTDALCQQTRAAFDFYYASTVETGSQLYPEVAQTLASLSRHGYLLALITNKPTPFVRPLLISLGIDGYFTHIVGGDDVVKKKPHPAPLYLVLAKAGVLASELLFVGDSRNDIQAAHAAGCPSVGMTYGYNYGEPIERSEPSCVLNQFSDLLPLIGLPPLS</sequence>
<comment type="similarity">
    <text evidence="4 11">Belongs to the HAD-like hydrolase superfamily. CbbY/CbbZ/Gph/YieH family.</text>
</comment>
<protein>
    <recommendedName>
        <fullName evidence="5 11">Phosphoglycolate phosphatase</fullName>
        <shortName evidence="11">PGP</shortName>
        <shortName evidence="11">PGPase</shortName>
        <ecNumber evidence="5 11">3.1.3.18</ecNumber>
    </recommendedName>
</protein>
<dbReference type="KEGG" id="hav:AT03_20545"/>
<dbReference type="GO" id="GO:0005829">
    <property type="term" value="C:cytosol"/>
    <property type="evidence" value="ECO:0007669"/>
    <property type="project" value="TreeGrafter"/>
</dbReference>
<evidence type="ECO:0000256" key="10">
    <source>
        <dbReference type="ARBA" id="ARBA00023277"/>
    </source>
</evidence>
<evidence type="ECO:0000256" key="11">
    <source>
        <dbReference type="HAMAP-Rule" id="MF_00495"/>
    </source>
</evidence>
<dbReference type="SFLD" id="SFLDG01129">
    <property type="entry name" value="C1.5:_HAD__Beta-PGM__Phosphata"/>
    <property type="match status" value="1"/>
</dbReference>
<feature type="binding site" evidence="11">
    <location>
        <position position="185"/>
    </location>
    <ligand>
        <name>Mg(2+)</name>
        <dbReference type="ChEBI" id="CHEBI:18420"/>
    </ligand>
</feature>
<evidence type="ECO:0000256" key="2">
    <source>
        <dbReference type="ARBA" id="ARBA00001946"/>
    </source>
</evidence>
<dbReference type="AlphaFoldDB" id="A0A097R769"/>
<feature type="binding site" evidence="11">
    <location>
        <position position="23"/>
    </location>
    <ligand>
        <name>Mg(2+)</name>
        <dbReference type="ChEBI" id="CHEBI:18420"/>
    </ligand>
</feature>
<feature type="binding site" evidence="11">
    <location>
        <position position="25"/>
    </location>
    <ligand>
        <name>Mg(2+)</name>
        <dbReference type="ChEBI" id="CHEBI:18420"/>
    </ligand>
</feature>
<dbReference type="EMBL" id="CP009706">
    <property type="protein sequence ID" value="AIU74556.1"/>
    <property type="molecule type" value="Genomic_DNA"/>
</dbReference>
<dbReference type="SUPFAM" id="SSF56784">
    <property type="entry name" value="HAD-like"/>
    <property type="match status" value="1"/>
</dbReference>
<dbReference type="OrthoDB" id="9776368at2"/>
<name>A0A097R769_HAFAL</name>
<evidence type="ECO:0000256" key="5">
    <source>
        <dbReference type="ARBA" id="ARBA00013078"/>
    </source>
</evidence>
<dbReference type="GO" id="GO:0008967">
    <property type="term" value="F:phosphoglycolate phosphatase activity"/>
    <property type="evidence" value="ECO:0007669"/>
    <property type="project" value="UniProtKB-UniRule"/>
</dbReference>
<dbReference type="UniPathway" id="UPA00865">
    <property type="reaction ID" value="UER00834"/>
</dbReference>
<keyword evidence="13" id="KW-1185">Reference proteome</keyword>
<reference evidence="12 13" key="1">
    <citation type="journal article" date="2014" name="Gut Pathog.">
        <title>Gene clusters of Hafnia alvei strain FB1 important in survival and pathogenesis: a draft genome perspective.</title>
        <authorList>
            <person name="Tan J.Y."/>
            <person name="Yin W.F."/>
            <person name="Chan K.G."/>
        </authorList>
    </citation>
    <scope>NUCLEOTIDE SEQUENCE [LARGE SCALE GENOMIC DNA]</scope>
    <source>
        <strain evidence="12 13">FB1</strain>
    </source>
</reference>
<dbReference type="SFLD" id="SFLDS00003">
    <property type="entry name" value="Haloacid_Dehalogenase"/>
    <property type="match status" value="1"/>
</dbReference>